<organism evidence="4 5">
    <name type="scientific">Trichomalopsis sarcophagae</name>
    <dbReference type="NCBI Taxonomy" id="543379"/>
    <lineage>
        <taxon>Eukaryota</taxon>
        <taxon>Metazoa</taxon>
        <taxon>Ecdysozoa</taxon>
        <taxon>Arthropoda</taxon>
        <taxon>Hexapoda</taxon>
        <taxon>Insecta</taxon>
        <taxon>Pterygota</taxon>
        <taxon>Neoptera</taxon>
        <taxon>Endopterygota</taxon>
        <taxon>Hymenoptera</taxon>
        <taxon>Apocrita</taxon>
        <taxon>Proctotrupomorpha</taxon>
        <taxon>Chalcidoidea</taxon>
        <taxon>Pteromalidae</taxon>
        <taxon>Pteromalinae</taxon>
        <taxon>Trichomalopsis</taxon>
    </lineage>
</organism>
<keyword evidence="5" id="KW-1185">Reference proteome</keyword>
<dbReference type="GO" id="GO:0016020">
    <property type="term" value="C:membrane"/>
    <property type="evidence" value="ECO:0007669"/>
    <property type="project" value="TreeGrafter"/>
</dbReference>
<feature type="region of interest" description="Disordered" evidence="1">
    <location>
        <begin position="26"/>
        <end position="45"/>
    </location>
</feature>
<feature type="region of interest" description="Disordered" evidence="1">
    <location>
        <begin position="318"/>
        <end position="339"/>
    </location>
</feature>
<dbReference type="AlphaFoldDB" id="A0A232F351"/>
<accession>A0A232F351</accession>
<dbReference type="EMBL" id="NNAY01001166">
    <property type="protein sequence ID" value="OXU24918.1"/>
    <property type="molecule type" value="Genomic_DNA"/>
</dbReference>
<feature type="transmembrane region" description="Helical" evidence="2">
    <location>
        <begin position="210"/>
        <end position="228"/>
    </location>
</feature>
<dbReference type="InterPro" id="IPR012464">
    <property type="entry name" value="DUF1676"/>
</dbReference>
<evidence type="ECO:0000313" key="5">
    <source>
        <dbReference type="Proteomes" id="UP000215335"/>
    </source>
</evidence>
<protein>
    <recommendedName>
        <fullName evidence="6">Osiris 10</fullName>
    </recommendedName>
</protein>
<evidence type="ECO:0008006" key="6">
    <source>
        <dbReference type="Google" id="ProtNLM"/>
    </source>
</evidence>
<reference evidence="4 5" key="1">
    <citation type="journal article" date="2017" name="Curr. Biol.">
        <title>The Evolution of Venom by Co-option of Single-Copy Genes.</title>
        <authorList>
            <person name="Martinson E.O."/>
            <person name="Mrinalini"/>
            <person name="Kelkar Y.D."/>
            <person name="Chang C.H."/>
            <person name="Werren J.H."/>
        </authorList>
    </citation>
    <scope>NUCLEOTIDE SEQUENCE [LARGE SCALE GENOMIC DNA]</scope>
    <source>
        <strain evidence="4 5">Alberta</strain>
        <tissue evidence="4">Whole body</tissue>
    </source>
</reference>
<dbReference type="Proteomes" id="UP000215335">
    <property type="component" value="Unassembled WGS sequence"/>
</dbReference>
<evidence type="ECO:0000256" key="1">
    <source>
        <dbReference type="SAM" id="MobiDB-lite"/>
    </source>
</evidence>
<gene>
    <name evidence="4" type="ORF">TSAR_003502</name>
</gene>
<name>A0A232F351_9HYME</name>
<keyword evidence="2" id="KW-0472">Membrane</keyword>
<dbReference type="OrthoDB" id="8197686at2759"/>
<evidence type="ECO:0000313" key="4">
    <source>
        <dbReference type="EMBL" id="OXU24918.1"/>
    </source>
</evidence>
<keyword evidence="2" id="KW-1133">Transmembrane helix</keyword>
<evidence type="ECO:0000256" key="2">
    <source>
        <dbReference type="SAM" id="Phobius"/>
    </source>
</evidence>
<dbReference type="Pfam" id="PF07898">
    <property type="entry name" value="DUF1676"/>
    <property type="match status" value="1"/>
</dbReference>
<dbReference type="PANTHER" id="PTHR21879:SF27">
    <property type="entry name" value="OSIRIS 10A"/>
    <property type="match status" value="1"/>
</dbReference>
<keyword evidence="3" id="KW-0732">Signal</keyword>
<keyword evidence="2" id="KW-0812">Transmembrane</keyword>
<sequence length="339" mass="37559">MRNSIRNAYFLALATTALTVIMDPNQSTENQRQLPPEHFQSEDPRSFNDALRTCFAKRSYGTWECMNRGALSALQSWNDDDCLDFGDVKLERSEGQSRDILDLDWDPKDFGNVVKAASRLLERRNMKWDLGNIYPGLQMRVGPTLSAGSGMLEFVMDERSSHYHNRQVGTGRLLMRQLVLPFLLGFKFNLASLLPLLFGMLIIITKKALLLTKVALFIAGLLGWNSLFSGFQGSSGYFGANNGFSRFGGGAGAQANYGYGYGQGPQLGLGGAAVGGLNPGLLQDQNPAFQPYRGLSADGFPFGQHVIREIVNVYESATNQEGEENDRRKKNFVWTRSDA</sequence>
<comment type="caution">
    <text evidence="4">The sequence shown here is derived from an EMBL/GenBank/DDBJ whole genome shotgun (WGS) entry which is preliminary data.</text>
</comment>
<proteinExistence type="predicted"/>
<feature type="signal peptide" evidence="3">
    <location>
        <begin position="1"/>
        <end position="19"/>
    </location>
</feature>
<feature type="chain" id="PRO_5012669403" description="Osiris 10" evidence="3">
    <location>
        <begin position="20"/>
        <end position="339"/>
    </location>
</feature>
<feature type="transmembrane region" description="Helical" evidence="2">
    <location>
        <begin position="178"/>
        <end position="203"/>
    </location>
</feature>
<dbReference type="PANTHER" id="PTHR21879">
    <property type="entry name" value="FI03362P-RELATED-RELATED"/>
    <property type="match status" value="1"/>
</dbReference>
<dbReference type="STRING" id="543379.A0A232F351"/>
<evidence type="ECO:0000256" key="3">
    <source>
        <dbReference type="SAM" id="SignalP"/>
    </source>
</evidence>